<dbReference type="STRING" id="1340429.A0A2G4SGH2"/>
<accession>A0A2G4SGH2</accession>
<dbReference type="RefSeq" id="XP_023461575.1">
    <property type="nucleotide sequence ID" value="XM_023614199.1"/>
</dbReference>
<reference evidence="1 2" key="1">
    <citation type="journal article" date="2016" name="Proc. Natl. Acad. Sci. U.S.A.">
        <title>Lipid metabolic changes in an early divergent fungus govern the establishment of a mutualistic symbiosis with endobacteria.</title>
        <authorList>
            <person name="Lastovetsky O.A."/>
            <person name="Gaspar M.L."/>
            <person name="Mondo S.J."/>
            <person name="LaButti K.M."/>
            <person name="Sandor L."/>
            <person name="Grigoriev I.V."/>
            <person name="Henry S.A."/>
            <person name="Pawlowska T.E."/>
        </authorList>
    </citation>
    <scope>NUCLEOTIDE SEQUENCE [LARGE SCALE GENOMIC DNA]</scope>
    <source>
        <strain evidence="1 2">ATCC 52813</strain>
    </source>
</reference>
<proteinExistence type="predicted"/>
<gene>
    <name evidence="1" type="ORF">RHIMIDRAFT_295599</name>
</gene>
<dbReference type="AlphaFoldDB" id="A0A2G4SGH2"/>
<sequence length="210" mass="23539">MPSSNIAFCRECNVSLYKNLTAAFPTAHKTYISASTYSLRDVYDGRVWNEFKLNVGDALSFVKESVYNLMLTTNVDRFQPYKGTQCPVGIMCLTIQNIPREAQNLRNNIILVESIQKNRNKIDGYREPFGNHKDGIHTTSVPPSLKTIHPDVWPVSLTRNDGPKLVIGTQASNALVMSSILLDHKLLPPVGSITINFNLIYKEILTLEGQ</sequence>
<protein>
    <submittedName>
        <fullName evidence="1">Uncharacterized protein</fullName>
    </submittedName>
</protein>
<evidence type="ECO:0000313" key="2">
    <source>
        <dbReference type="Proteomes" id="UP000242254"/>
    </source>
</evidence>
<organism evidence="1 2">
    <name type="scientific">Rhizopus microsporus ATCC 52813</name>
    <dbReference type="NCBI Taxonomy" id="1340429"/>
    <lineage>
        <taxon>Eukaryota</taxon>
        <taxon>Fungi</taxon>
        <taxon>Fungi incertae sedis</taxon>
        <taxon>Mucoromycota</taxon>
        <taxon>Mucoromycotina</taxon>
        <taxon>Mucoromycetes</taxon>
        <taxon>Mucorales</taxon>
        <taxon>Mucorineae</taxon>
        <taxon>Rhizopodaceae</taxon>
        <taxon>Rhizopus</taxon>
    </lineage>
</organism>
<dbReference type="EMBL" id="KZ303870">
    <property type="protein sequence ID" value="PHZ07867.1"/>
    <property type="molecule type" value="Genomic_DNA"/>
</dbReference>
<name>A0A2G4SGH2_RHIZD</name>
<dbReference type="GeneID" id="35445188"/>
<keyword evidence="2" id="KW-1185">Reference proteome</keyword>
<evidence type="ECO:0000313" key="1">
    <source>
        <dbReference type="EMBL" id="PHZ07867.1"/>
    </source>
</evidence>
<dbReference type="Proteomes" id="UP000242254">
    <property type="component" value="Unassembled WGS sequence"/>
</dbReference>